<dbReference type="InterPro" id="IPR049142">
    <property type="entry name" value="MS_channel_1st"/>
</dbReference>
<dbReference type="SUPFAM" id="SSF82861">
    <property type="entry name" value="Mechanosensitive channel protein MscS (YggB), transmembrane region"/>
    <property type="match status" value="1"/>
</dbReference>
<dbReference type="NCBIfam" id="NF047602">
    <property type="entry name" value="MscsSHelicob"/>
    <property type="match status" value="1"/>
</dbReference>
<dbReference type="GO" id="GO:0008381">
    <property type="term" value="F:mechanosensitive monoatomic ion channel activity"/>
    <property type="evidence" value="ECO:0007669"/>
    <property type="project" value="InterPro"/>
</dbReference>
<accession>A0A650EKS2</accession>
<dbReference type="GO" id="GO:0005886">
    <property type="term" value="C:plasma membrane"/>
    <property type="evidence" value="ECO:0007669"/>
    <property type="project" value="UniProtKB-SubCell"/>
</dbReference>
<evidence type="ECO:0000256" key="4">
    <source>
        <dbReference type="ARBA" id="ARBA00022692"/>
    </source>
</evidence>
<evidence type="ECO:0000256" key="2">
    <source>
        <dbReference type="ARBA" id="ARBA00008017"/>
    </source>
</evidence>
<reference evidence="11" key="1">
    <citation type="journal article" date="2020" name="J. ISSAAS">
        <title>Lactobacilli and other gastrointestinal microbiota of Peromyscus leucopus, reservoir host for agents of Lyme disease and other zoonoses in North America.</title>
        <authorList>
            <person name="Milovic A."/>
            <person name="Bassam K."/>
            <person name="Shao H."/>
            <person name="Chatzistamou I."/>
            <person name="Tufts D.M."/>
            <person name="Diuk-Wasser M."/>
            <person name="Barbour A.G."/>
        </authorList>
    </citation>
    <scope>NUCLEOTIDE SEQUENCE</scope>
    <source>
        <strain evidence="11">LL4</strain>
    </source>
</reference>
<keyword evidence="4 7" id="KW-0812">Transmembrane</keyword>
<dbReference type="InterPro" id="IPR045275">
    <property type="entry name" value="MscS_archaea/bacteria_type"/>
</dbReference>
<evidence type="ECO:0000259" key="9">
    <source>
        <dbReference type="Pfam" id="PF21082"/>
    </source>
</evidence>
<evidence type="ECO:0000256" key="6">
    <source>
        <dbReference type="ARBA" id="ARBA00023136"/>
    </source>
</evidence>
<evidence type="ECO:0000256" key="5">
    <source>
        <dbReference type="ARBA" id="ARBA00022989"/>
    </source>
</evidence>
<organism evidence="11">
    <name type="scientific">uncultured Helicobacter sp</name>
    <dbReference type="NCBI Taxonomy" id="175537"/>
    <lineage>
        <taxon>Bacteria</taxon>
        <taxon>Pseudomonadati</taxon>
        <taxon>Campylobacterota</taxon>
        <taxon>Epsilonproteobacteria</taxon>
        <taxon>Campylobacterales</taxon>
        <taxon>Helicobacteraceae</taxon>
        <taxon>Helicobacter</taxon>
        <taxon>environmental samples</taxon>
    </lineage>
</organism>
<proteinExistence type="inferred from homology"/>
<dbReference type="Gene3D" id="3.30.70.100">
    <property type="match status" value="1"/>
</dbReference>
<dbReference type="PANTHER" id="PTHR30221:SF1">
    <property type="entry name" value="SMALL-CONDUCTANCE MECHANOSENSITIVE CHANNEL"/>
    <property type="match status" value="1"/>
</dbReference>
<dbReference type="InterPro" id="IPR049278">
    <property type="entry name" value="MS_channel_C"/>
</dbReference>
<dbReference type="InterPro" id="IPR023408">
    <property type="entry name" value="MscS_beta-dom_sf"/>
</dbReference>
<feature type="transmembrane region" description="Helical" evidence="7">
    <location>
        <begin position="88"/>
        <end position="119"/>
    </location>
</feature>
<dbReference type="Gene3D" id="1.10.287.1260">
    <property type="match status" value="1"/>
</dbReference>
<dbReference type="Pfam" id="PF21088">
    <property type="entry name" value="MS_channel_1st"/>
    <property type="match status" value="1"/>
</dbReference>
<dbReference type="AlphaFoldDB" id="A0A650EKS2"/>
<dbReference type="Pfam" id="PF00924">
    <property type="entry name" value="MS_channel_2nd"/>
    <property type="match status" value="1"/>
</dbReference>
<dbReference type="SUPFAM" id="SSF82689">
    <property type="entry name" value="Mechanosensitive channel protein MscS (YggB), C-terminal domain"/>
    <property type="match status" value="1"/>
</dbReference>
<dbReference type="SUPFAM" id="SSF50182">
    <property type="entry name" value="Sm-like ribonucleoproteins"/>
    <property type="match status" value="1"/>
</dbReference>
<dbReference type="Pfam" id="PF21082">
    <property type="entry name" value="MS_channel_3rd"/>
    <property type="match status" value="1"/>
</dbReference>
<comment type="subcellular location">
    <subcellularLocation>
        <location evidence="1">Cell membrane</location>
        <topology evidence="1">Multi-pass membrane protein</topology>
    </subcellularLocation>
</comment>
<evidence type="ECO:0000256" key="7">
    <source>
        <dbReference type="SAM" id="Phobius"/>
    </source>
</evidence>
<dbReference type="Gene3D" id="2.30.30.60">
    <property type="match status" value="1"/>
</dbReference>
<sequence length="276" mass="30569">MPEVSEIQTHFFELFPQAQHFGILLLKALIIMLVGYYVSKFIRSKVHKAIAKKDHILANFISQIIFILSIVVMILAALGTIGVQTNSIIAVLGTAGVAIALGLKDSLSSVASGIILIILRPFKQGDLIEFDGMIGSVEVINLFTTHLRLNDGKFAIIPNSNIAKANIINTTYNEQRRIELILGVGYESDIDLVKNLVIKVFNSCPEVDLTQGYFVGLTELGESSLNFTLRFWVKLEYGVINAQSKVLEAIKKILDENHIEIPYNKLDVNIIKQDAS</sequence>
<feature type="domain" description="Mechanosensitive ion channel MscS" evidence="8">
    <location>
        <begin position="105"/>
        <end position="171"/>
    </location>
</feature>
<dbReference type="InterPro" id="IPR006685">
    <property type="entry name" value="MscS_channel_2nd"/>
</dbReference>
<feature type="domain" description="Mechanosensitive ion channel MscS C-terminal" evidence="9">
    <location>
        <begin position="178"/>
        <end position="261"/>
    </location>
</feature>
<protein>
    <submittedName>
        <fullName evidence="11">Mechanosensitive ion channel protein</fullName>
    </submittedName>
</protein>
<evidence type="ECO:0000259" key="10">
    <source>
        <dbReference type="Pfam" id="PF21088"/>
    </source>
</evidence>
<dbReference type="PANTHER" id="PTHR30221">
    <property type="entry name" value="SMALL-CONDUCTANCE MECHANOSENSITIVE CHANNEL"/>
    <property type="match status" value="1"/>
</dbReference>
<dbReference type="InterPro" id="IPR011066">
    <property type="entry name" value="MscS_channel_C_sf"/>
</dbReference>
<evidence type="ECO:0000313" key="11">
    <source>
        <dbReference type="EMBL" id="QGT50350.1"/>
    </source>
</evidence>
<gene>
    <name evidence="11" type="ORF">Helico5904_0220</name>
</gene>
<name>A0A650EKS2_9HELI</name>
<keyword evidence="5 7" id="KW-1133">Transmembrane helix</keyword>
<dbReference type="EMBL" id="MN577569">
    <property type="protein sequence ID" value="QGT50350.1"/>
    <property type="molecule type" value="Genomic_DNA"/>
</dbReference>
<keyword evidence="6 7" id="KW-0472">Membrane</keyword>
<dbReference type="InterPro" id="IPR011014">
    <property type="entry name" value="MscS_channel_TM-2"/>
</dbReference>
<feature type="domain" description="Mechanosensitive ion channel transmembrane helices 2/3" evidence="10">
    <location>
        <begin position="63"/>
        <end position="104"/>
    </location>
</feature>
<feature type="transmembrane region" description="Helical" evidence="7">
    <location>
        <begin position="60"/>
        <end position="82"/>
    </location>
</feature>
<comment type="similarity">
    <text evidence="2">Belongs to the MscS (TC 1.A.23) family.</text>
</comment>
<evidence type="ECO:0000259" key="8">
    <source>
        <dbReference type="Pfam" id="PF00924"/>
    </source>
</evidence>
<evidence type="ECO:0000256" key="1">
    <source>
        <dbReference type="ARBA" id="ARBA00004651"/>
    </source>
</evidence>
<feature type="transmembrane region" description="Helical" evidence="7">
    <location>
        <begin position="20"/>
        <end position="39"/>
    </location>
</feature>
<evidence type="ECO:0000256" key="3">
    <source>
        <dbReference type="ARBA" id="ARBA00022475"/>
    </source>
</evidence>
<dbReference type="InterPro" id="IPR010920">
    <property type="entry name" value="LSM_dom_sf"/>
</dbReference>
<keyword evidence="3" id="KW-1003">Cell membrane</keyword>